<evidence type="ECO:0000256" key="6">
    <source>
        <dbReference type="RuleBase" id="RU003983"/>
    </source>
</evidence>
<dbReference type="PANTHER" id="PTHR22726:SF1">
    <property type="entry name" value="METALLOENDOPEPTIDASE OMA1, MITOCHONDRIAL"/>
    <property type="match status" value="1"/>
</dbReference>
<dbReference type="RefSeq" id="XP_018072399.1">
    <property type="nucleotide sequence ID" value="XM_018219725.1"/>
</dbReference>
<evidence type="ECO:0000256" key="1">
    <source>
        <dbReference type="ARBA" id="ARBA00022670"/>
    </source>
</evidence>
<keyword evidence="1 6" id="KW-0645">Protease</keyword>
<reference evidence="10 11" key="1">
    <citation type="submission" date="2015-10" db="EMBL/GenBank/DDBJ databases">
        <title>Full genome of DAOMC 229536 Phialocephala scopiformis, a fungal endophyte of spruce producing the potent anti-insectan compound rugulosin.</title>
        <authorList>
            <consortium name="DOE Joint Genome Institute"/>
            <person name="Walker A.K."/>
            <person name="Frasz S.L."/>
            <person name="Seifert K.A."/>
            <person name="Miller J.D."/>
            <person name="Mondo S.J."/>
            <person name="Labutti K."/>
            <person name="Lipzen A."/>
            <person name="Dockter R."/>
            <person name="Kennedy M."/>
            <person name="Grigoriev I.V."/>
            <person name="Spatafora J.W."/>
        </authorList>
    </citation>
    <scope>NUCLEOTIDE SEQUENCE [LARGE SCALE GENOMIC DNA]</scope>
    <source>
        <strain evidence="10 11">CBS 120377</strain>
    </source>
</reference>
<dbReference type="EMBL" id="KQ947413">
    <property type="protein sequence ID" value="KUJ18044.1"/>
    <property type="molecule type" value="Genomic_DNA"/>
</dbReference>
<keyword evidence="5 6" id="KW-0482">Metalloprotease</keyword>
<accession>A0A194XD10</accession>
<organism evidence="10 11">
    <name type="scientific">Mollisia scopiformis</name>
    <name type="common">Conifer needle endophyte fungus</name>
    <name type="synonym">Phialocephala scopiformis</name>
    <dbReference type="NCBI Taxonomy" id="149040"/>
    <lineage>
        <taxon>Eukaryota</taxon>
        <taxon>Fungi</taxon>
        <taxon>Dikarya</taxon>
        <taxon>Ascomycota</taxon>
        <taxon>Pezizomycotina</taxon>
        <taxon>Leotiomycetes</taxon>
        <taxon>Helotiales</taxon>
        <taxon>Mollisiaceae</taxon>
        <taxon>Mollisia</taxon>
    </lineage>
</organism>
<dbReference type="OrthoDB" id="3562437at2759"/>
<evidence type="ECO:0000256" key="5">
    <source>
        <dbReference type="ARBA" id="ARBA00023049"/>
    </source>
</evidence>
<keyword evidence="3 6" id="KW-0378">Hydrolase</keyword>
<evidence type="ECO:0000313" key="11">
    <source>
        <dbReference type="Proteomes" id="UP000070700"/>
    </source>
</evidence>
<evidence type="ECO:0000256" key="4">
    <source>
        <dbReference type="ARBA" id="ARBA00022833"/>
    </source>
</evidence>
<protein>
    <recommendedName>
        <fullName evidence="9">Peptidase M48 domain-containing protein</fullName>
    </recommendedName>
</protein>
<proteinExistence type="inferred from homology"/>
<dbReference type="GO" id="GO:0004222">
    <property type="term" value="F:metalloendopeptidase activity"/>
    <property type="evidence" value="ECO:0007669"/>
    <property type="project" value="InterPro"/>
</dbReference>
<evidence type="ECO:0000256" key="7">
    <source>
        <dbReference type="SAM" id="MobiDB-lite"/>
    </source>
</evidence>
<evidence type="ECO:0000259" key="9">
    <source>
        <dbReference type="Pfam" id="PF01435"/>
    </source>
</evidence>
<keyword evidence="8" id="KW-0472">Membrane</keyword>
<dbReference type="KEGG" id="psco:LY89DRAFT_732740"/>
<dbReference type="GO" id="GO:0046872">
    <property type="term" value="F:metal ion binding"/>
    <property type="evidence" value="ECO:0007669"/>
    <property type="project" value="UniProtKB-KW"/>
</dbReference>
<feature type="region of interest" description="Disordered" evidence="7">
    <location>
        <begin position="191"/>
        <end position="216"/>
    </location>
</feature>
<dbReference type="InterPro" id="IPR001915">
    <property type="entry name" value="Peptidase_M48"/>
</dbReference>
<dbReference type="GO" id="GO:0034982">
    <property type="term" value="P:mitochondrial protein processing"/>
    <property type="evidence" value="ECO:0007669"/>
    <property type="project" value="TreeGrafter"/>
</dbReference>
<keyword evidence="4 6" id="KW-0862">Zinc</keyword>
<dbReference type="PANTHER" id="PTHR22726">
    <property type="entry name" value="METALLOENDOPEPTIDASE OMA1"/>
    <property type="match status" value="1"/>
</dbReference>
<evidence type="ECO:0000256" key="2">
    <source>
        <dbReference type="ARBA" id="ARBA00022723"/>
    </source>
</evidence>
<keyword evidence="11" id="KW-1185">Reference proteome</keyword>
<comment type="cofactor">
    <cofactor evidence="6">
        <name>Zn(2+)</name>
        <dbReference type="ChEBI" id="CHEBI:29105"/>
    </cofactor>
    <text evidence="6">Binds 1 zinc ion per subunit.</text>
</comment>
<dbReference type="GO" id="GO:0006515">
    <property type="term" value="P:protein quality control for misfolded or incompletely synthesized proteins"/>
    <property type="evidence" value="ECO:0007669"/>
    <property type="project" value="TreeGrafter"/>
</dbReference>
<keyword evidence="2" id="KW-0479">Metal-binding</keyword>
<feature type="compositionally biased region" description="Basic and acidic residues" evidence="7">
    <location>
        <begin position="206"/>
        <end position="216"/>
    </location>
</feature>
<keyword evidence="8" id="KW-0812">Transmembrane</keyword>
<dbReference type="CDD" id="cd07331">
    <property type="entry name" value="M48C_Oma1_like"/>
    <property type="match status" value="1"/>
</dbReference>
<dbReference type="STRING" id="149040.A0A194XD10"/>
<evidence type="ECO:0000256" key="3">
    <source>
        <dbReference type="ARBA" id="ARBA00022801"/>
    </source>
</evidence>
<dbReference type="Gene3D" id="3.30.2010.10">
    <property type="entry name" value="Metalloproteases ('zincins'), catalytic domain"/>
    <property type="match status" value="1"/>
</dbReference>
<evidence type="ECO:0000256" key="8">
    <source>
        <dbReference type="SAM" id="Phobius"/>
    </source>
</evidence>
<keyword evidence="8" id="KW-1133">Transmembrane helix</keyword>
<dbReference type="AlphaFoldDB" id="A0A194XD10"/>
<dbReference type="Proteomes" id="UP000070700">
    <property type="component" value="Unassembled WGS sequence"/>
</dbReference>
<gene>
    <name evidence="10" type="ORF">LY89DRAFT_732740</name>
</gene>
<dbReference type="GO" id="GO:0005743">
    <property type="term" value="C:mitochondrial inner membrane"/>
    <property type="evidence" value="ECO:0007669"/>
    <property type="project" value="TreeGrafter"/>
</dbReference>
<dbReference type="GeneID" id="28829451"/>
<dbReference type="InterPro" id="IPR051156">
    <property type="entry name" value="Mito/Outer_Membr_Metalloprot"/>
</dbReference>
<sequence length="216" mass="23741">MASRSRDYSSRGFSAIKDIVSAGVFPSGKVIIYTGILSICKDEDGLAAVLGHEIGHVMASHVAEDKSKLLFFLPALIPISPILILALLGFEMRILLYPYTYLLGCIKAASSRRRESEADYIGLVLMAKAGYDVSKAAKFLDKMDGYEKRMLSQKNAQGKPMYKQETSGFLASHPHTGSRAEKVREWLPEVIERTGRAPPLGPSSERGNKVDALDFE</sequence>
<evidence type="ECO:0000313" key="10">
    <source>
        <dbReference type="EMBL" id="KUJ18044.1"/>
    </source>
</evidence>
<feature type="transmembrane region" description="Helical" evidence="8">
    <location>
        <begin position="69"/>
        <end position="88"/>
    </location>
</feature>
<feature type="domain" description="Peptidase M48" evidence="9">
    <location>
        <begin position="23"/>
        <end position="186"/>
    </location>
</feature>
<dbReference type="Pfam" id="PF01435">
    <property type="entry name" value="Peptidase_M48"/>
    <property type="match status" value="1"/>
</dbReference>
<comment type="similarity">
    <text evidence="6">Belongs to the peptidase M48 family.</text>
</comment>
<name>A0A194XD10_MOLSC</name>
<dbReference type="InParanoid" id="A0A194XD10"/>